<organism evidence="2 3">
    <name type="scientific">Streptomyces pseudovenezuelae</name>
    <dbReference type="NCBI Taxonomy" id="67350"/>
    <lineage>
        <taxon>Bacteria</taxon>
        <taxon>Bacillati</taxon>
        <taxon>Actinomycetota</taxon>
        <taxon>Actinomycetes</taxon>
        <taxon>Kitasatosporales</taxon>
        <taxon>Streptomycetaceae</taxon>
        <taxon>Streptomyces</taxon>
        <taxon>Streptomyces aurantiacus group</taxon>
    </lineage>
</organism>
<keyword evidence="1" id="KW-0812">Transmembrane</keyword>
<keyword evidence="3" id="KW-1185">Reference proteome</keyword>
<dbReference type="Gene3D" id="1.50.10.20">
    <property type="match status" value="2"/>
</dbReference>
<dbReference type="RefSeq" id="WP_329272123.1">
    <property type="nucleotide sequence ID" value="NZ_CP109011.1"/>
</dbReference>
<protein>
    <submittedName>
        <fullName evidence="2">Terpene cyclase/mutase family protein</fullName>
    </submittedName>
</protein>
<dbReference type="Proteomes" id="UP001432168">
    <property type="component" value="Chromosome"/>
</dbReference>
<dbReference type="EMBL" id="CP109011">
    <property type="protein sequence ID" value="WUT48725.1"/>
    <property type="molecule type" value="Genomic_DNA"/>
</dbReference>
<dbReference type="InterPro" id="IPR008930">
    <property type="entry name" value="Terpenoid_cyclase/PrenylTrfase"/>
</dbReference>
<gene>
    <name evidence="2" type="ORF">OG929_43390</name>
</gene>
<reference evidence="2" key="1">
    <citation type="submission" date="2022-10" db="EMBL/GenBank/DDBJ databases">
        <title>The complete genomes of actinobacterial strains from the NBC collection.</title>
        <authorList>
            <person name="Joergensen T.S."/>
            <person name="Alvarez Arevalo M."/>
            <person name="Sterndorff E.B."/>
            <person name="Faurdal D."/>
            <person name="Vuksanovic O."/>
            <person name="Mourched A.-S."/>
            <person name="Charusanti P."/>
            <person name="Shaw S."/>
            <person name="Blin K."/>
            <person name="Weber T."/>
        </authorList>
    </citation>
    <scope>NUCLEOTIDE SEQUENCE</scope>
    <source>
        <strain evidence="2">NBC_00686</strain>
    </source>
</reference>
<evidence type="ECO:0000313" key="3">
    <source>
        <dbReference type="Proteomes" id="UP001432168"/>
    </source>
</evidence>
<feature type="transmembrane region" description="Helical" evidence="1">
    <location>
        <begin position="380"/>
        <end position="400"/>
    </location>
</feature>
<name>A0ABZ1X985_9ACTN</name>
<keyword evidence="1" id="KW-1133">Transmembrane helix</keyword>
<keyword evidence="1" id="KW-0472">Membrane</keyword>
<evidence type="ECO:0000256" key="1">
    <source>
        <dbReference type="SAM" id="Phobius"/>
    </source>
</evidence>
<dbReference type="CDD" id="cd00688">
    <property type="entry name" value="ISOPREN_C2_like"/>
    <property type="match status" value="1"/>
</dbReference>
<evidence type="ECO:0000313" key="2">
    <source>
        <dbReference type="EMBL" id="WUT48725.1"/>
    </source>
</evidence>
<sequence length="433" mass="47268">MVSAIGDGIDLASTEQALENALSFMRNRFRPGPVPGAGGWYHQLDAHTPGPTATAVGLDMFQLVGAPFDHFDECLGFLRERQVRSADSRVDGGWSTNTSLGHPVMEATGWVAYVIGRARTALVTAGPDARSAYQWLVNNQNPDGGWGSLAGCASRVWLTCLGLRALHQLNPYADTINKGLEWLMAARGEEGGWGEVPGRPPTVTHTSFALVTILELRPQWNDTRTIPAFEWLTAHLDTTRLDDRDARVESYNTSIFDGNDTPVVWQTVMPHYGLAFAASALLRHPKGPPAELIADAFKTIRSEQLPSGAWPNVHGGSGESVWSVAPFVNALSDVRRVSPAMPSDLILWAPSLVVIQRADAGDQPLTAIIRAQRRARFLRAFGRHWSVALLSLSALLGLLLVGLGRFSWNDFTLGLILPLGLFVTEQYRNRHSP</sequence>
<accession>A0ABZ1X985</accession>
<proteinExistence type="predicted"/>
<dbReference type="SUPFAM" id="SSF48239">
    <property type="entry name" value="Terpenoid cyclases/Protein prenyltransferases"/>
    <property type="match status" value="2"/>
</dbReference>